<protein>
    <submittedName>
        <fullName evidence="1">Uncharacterized protein</fullName>
    </submittedName>
</protein>
<name>A0A9W4ADM6_BACTO</name>
<evidence type="ECO:0000313" key="2">
    <source>
        <dbReference type="Proteomes" id="UP000055316"/>
    </source>
</evidence>
<proteinExistence type="predicted"/>
<dbReference type="RefSeq" id="WP_060852460.1">
    <property type="nucleotide sequence ID" value="NZ_AP014864.1"/>
</dbReference>
<dbReference type="AlphaFoldDB" id="A0A9W4ADM6"/>
<dbReference type="EMBL" id="AP014864">
    <property type="protein sequence ID" value="BAR86674.1"/>
    <property type="molecule type" value="Genomic_DNA"/>
</dbReference>
<dbReference type="Proteomes" id="UP000055316">
    <property type="component" value="Chromosome"/>
</dbReference>
<organism evidence="1 2">
    <name type="scientific">Bacillus thuringiensis subsp. tolworthi</name>
    <dbReference type="NCBI Taxonomy" id="1442"/>
    <lineage>
        <taxon>Bacteria</taxon>
        <taxon>Bacillati</taxon>
        <taxon>Bacillota</taxon>
        <taxon>Bacilli</taxon>
        <taxon>Bacillales</taxon>
        <taxon>Bacillaceae</taxon>
        <taxon>Bacillus</taxon>
        <taxon>Bacillus cereus group</taxon>
    </lineage>
</organism>
<accession>A0A9W4ADM6</accession>
<sequence>MKGYVLYKCLHCVHQQKLEVKKEDYSEVIVCPKCNGAFVDVYKINKYKKQNEETRCKHKWVDMEDGTNEQFCVKCSEKQKQAMVLSDIGLNLAEHIAVGIWHPIVRESITINLSGSFLGGDVVKVAEEFNKLMHERVRAYGI</sequence>
<reference evidence="1 2" key="1">
    <citation type="submission" date="2015-05" db="EMBL/GenBank/DDBJ databases">
        <title>Whole genome sequence of Bacillus thuringiensis serovar tolworthi Pasteur Institute Standard strain.</title>
        <authorList>
            <person name="Kanda K."/>
            <person name="Nakashima K."/>
            <person name="Nagano Y."/>
        </authorList>
    </citation>
    <scope>NUCLEOTIDE SEQUENCE [LARGE SCALE GENOMIC DNA]</scope>
    <source>
        <strain evidence="1 2">Pasteur Institute Standard strain</strain>
    </source>
</reference>
<evidence type="ECO:0000313" key="1">
    <source>
        <dbReference type="EMBL" id="BAR86674.1"/>
    </source>
</evidence>
<gene>
    <name evidence="1" type="ORF">KNN_05873</name>
</gene>